<name>A0A916UH87_9BURK</name>
<dbReference type="CDD" id="cd20293">
    <property type="entry name" value="cupin_HutD_N"/>
    <property type="match status" value="1"/>
</dbReference>
<dbReference type="InterPro" id="IPR014710">
    <property type="entry name" value="RmlC-like_jellyroll"/>
</dbReference>
<proteinExistence type="predicted"/>
<accession>A0A916UH87</accession>
<dbReference type="Gene3D" id="2.60.120.10">
    <property type="entry name" value="Jelly Rolls"/>
    <property type="match status" value="1"/>
</dbReference>
<sequence length="185" mass="20401">MPWKNGGGTTTELAISPAGATLDNFDWRISTALVASSGPFSQFVGIDRSLAVLPDGVLGLRVGDAEAFELDSHSEPFVFRGEQRIYALLGQNEINDFNVMTRRDKYSHELQRLSGSNNYLIRRQGQQVLLYCASGSGTVRHAASVTPLRQGDMLAWDELAEESFPQLECSVADMFYLVHLTANKD</sequence>
<reference evidence="1" key="1">
    <citation type="journal article" date="2014" name="Int. J. Syst. Evol. Microbiol.">
        <title>Complete genome sequence of Corynebacterium casei LMG S-19264T (=DSM 44701T), isolated from a smear-ripened cheese.</title>
        <authorList>
            <consortium name="US DOE Joint Genome Institute (JGI-PGF)"/>
            <person name="Walter F."/>
            <person name="Albersmeier A."/>
            <person name="Kalinowski J."/>
            <person name="Ruckert C."/>
        </authorList>
    </citation>
    <scope>NUCLEOTIDE SEQUENCE</scope>
    <source>
        <strain evidence="1">CGMCC 1.10998</strain>
    </source>
</reference>
<dbReference type="SUPFAM" id="SSF51182">
    <property type="entry name" value="RmlC-like cupins"/>
    <property type="match status" value="1"/>
</dbReference>
<dbReference type="PANTHER" id="PTHR37943:SF1">
    <property type="entry name" value="PROTEIN VES"/>
    <property type="match status" value="1"/>
</dbReference>
<dbReference type="EMBL" id="BMED01000002">
    <property type="protein sequence ID" value="GGC72828.1"/>
    <property type="molecule type" value="Genomic_DNA"/>
</dbReference>
<gene>
    <name evidence="1" type="ORF">GCM10011396_20020</name>
</gene>
<dbReference type="Pfam" id="PF05962">
    <property type="entry name" value="HutD"/>
    <property type="match status" value="1"/>
</dbReference>
<evidence type="ECO:0000313" key="2">
    <source>
        <dbReference type="Proteomes" id="UP000637423"/>
    </source>
</evidence>
<protein>
    <recommendedName>
        <fullName evidence="3">HutD family protein</fullName>
    </recommendedName>
</protein>
<dbReference type="AlphaFoldDB" id="A0A916UH87"/>
<organism evidence="1 2">
    <name type="scientific">Undibacterium terreum</name>
    <dbReference type="NCBI Taxonomy" id="1224302"/>
    <lineage>
        <taxon>Bacteria</taxon>
        <taxon>Pseudomonadati</taxon>
        <taxon>Pseudomonadota</taxon>
        <taxon>Betaproteobacteria</taxon>
        <taxon>Burkholderiales</taxon>
        <taxon>Oxalobacteraceae</taxon>
        <taxon>Undibacterium</taxon>
    </lineage>
</organism>
<dbReference type="RefSeq" id="WP_229751028.1">
    <property type="nucleotide sequence ID" value="NZ_BMED01000002.1"/>
</dbReference>
<keyword evidence="2" id="KW-1185">Reference proteome</keyword>
<evidence type="ECO:0000313" key="1">
    <source>
        <dbReference type="EMBL" id="GGC72828.1"/>
    </source>
</evidence>
<dbReference type="InterPro" id="IPR010282">
    <property type="entry name" value="Uncharacterised_HutD/Ves"/>
</dbReference>
<evidence type="ECO:0008006" key="3">
    <source>
        <dbReference type="Google" id="ProtNLM"/>
    </source>
</evidence>
<dbReference type="Proteomes" id="UP000637423">
    <property type="component" value="Unassembled WGS sequence"/>
</dbReference>
<comment type="caution">
    <text evidence="1">The sequence shown here is derived from an EMBL/GenBank/DDBJ whole genome shotgun (WGS) entry which is preliminary data.</text>
</comment>
<reference evidence="1" key="2">
    <citation type="submission" date="2020-09" db="EMBL/GenBank/DDBJ databases">
        <authorList>
            <person name="Sun Q."/>
            <person name="Zhou Y."/>
        </authorList>
    </citation>
    <scope>NUCLEOTIDE SEQUENCE</scope>
    <source>
        <strain evidence="1">CGMCC 1.10998</strain>
    </source>
</reference>
<dbReference type="PANTHER" id="PTHR37943">
    <property type="entry name" value="PROTEIN VES"/>
    <property type="match status" value="1"/>
</dbReference>
<dbReference type="InterPro" id="IPR011051">
    <property type="entry name" value="RmlC_Cupin_sf"/>
</dbReference>